<protein>
    <submittedName>
        <fullName evidence="1">Uncharacterized protein</fullName>
    </submittedName>
</protein>
<dbReference type="EMBL" id="CAVMJV010000080">
    <property type="protein sequence ID" value="CAK5090125.1"/>
    <property type="molecule type" value="Genomic_DNA"/>
</dbReference>
<comment type="caution">
    <text evidence="1">The sequence shown here is derived from an EMBL/GenBank/DDBJ whole genome shotgun (WGS) entry which is preliminary data.</text>
</comment>
<organism evidence="1 2">
    <name type="scientific">Meloidogyne enterolobii</name>
    <name type="common">Root-knot nematode worm</name>
    <name type="synonym">Meloidogyne mayaguensis</name>
    <dbReference type="NCBI Taxonomy" id="390850"/>
    <lineage>
        <taxon>Eukaryota</taxon>
        <taxon>Metazoa</taxon>
        <taxon>Ecdysozoa</taxon>
        <taxon>Nematoda</taxon>
        <taxon>Chromadorea</taxon>
        <taxon>Rhabditida</taxon>
        <taxon>Tylenchina</taxon>
        <taxon>Tylenchomorpha</taxon>
        <taxon>Tylenchoidea</taxon>
        <taxon>Meloidogynidae</taxon>
        <taxon>Meloidogyninae</taxon>
        <taxon>Meloidogyne</taxon>
    </lineage>
</organism>
<name>A0ACB1AF96_MELEN</name>
<evidence type="ECO:0000313" key="2">
    <source>
        <dbReference type="Proteomes" id="UP001497535"/>
    </source>
</evidence>
<accession>A0ACB1AF96</accession>
<reference evidence="1" key="1">
    <citation type="submission" date="2023-11" db="EMBL/GenBank/DDBJ databases">
        <authorList>
            <person name="Poullet M."/>
        </authorList>
    </citation>
    <scope>NUCLEOTIDE SEQUENCE</scope>
    <source>
        <strain evidence="1">E1834</strain>
    </source>
</reference>
<dbReference type="Proteomes" id="UP001497535">
    <property type="component" value="Unassembled WGS sequence"/>
</dbReference>
<keyword evidence="2" id="KW-1185">Reference proteome</keyword>
<proteinExistence type="predicted"/>
<sequence>MKEEEFVCLKALAFLHPEARGLSQHAQQIIRETRNKILKALYSIILASKPVDEAPSRYGNILLLAPALKALTQLLIENMTLTKFVFKFFFDCRKIEGPPPVE</sequence>
<gene>
    <name evidence="1" type="ORF">MENTE1834_LOCUS37895</name>
</gene>
<evidence type="ECO:0000313" key="1">
    <source>
        <dbReference type="EMBL" id="CAK5090125.1"/>
    </source>
</evidence>